<accession>A0A1J9QNY2</accession>
<keyword evidence="3" id="KW-1185">Reference proteome</keyword>
<feature type="region of interest" description="Disordered" evidence="1">
    <location>
        <begin position="161"/>
        <end position="183"/>
    </location>
</feature>
<dbReference type="Proteomes" id="UP000242791">
    <property type="component" value="Unassembled WGS sequence"/>
</dbReference>
<protein>
    <submittedName>
        <fullName evidence="2">Uncharacterized protein</fullName>
    </submittedName>
</protein>
<comment type="caution">
    <text evidence="2">The sequence shown here is derived from an EMBL/GenBank/DDBJ whole genome shotgun (WGS) entry which is preliminary data.</text>
</comment>
<dbReference type="VEuPathDB" id="FungiDB:ACJ73_06740"/>
<feature type="non-terminal residue" evidence="2">
    <location>
        <position position="1"/>
    </location>
</feature>
<dbReference type="InterPro" id="IPR021842">
    <property type="entry name" value="DUF3435"/>
</dbReference>
<dbReference type="OrthoDB" id="4485682at2759"/>
<reference evidence="2 3" key="1">
    <citation type="submission" date="2015-08" db="EMBL/GenBank/DDBJ databases">
        <title>Emmonsia species relationships and genome sequence.</title>
        <authorList>
            <person name="Cuomo C.A."/>
            <person name="Schwartz I.S."/>
            <person name="Kenyon C."/>
            <person name="De Hoog G.S."/>
            <person name="Govender N.P."/>
            <person name="Botha A."/>
            <person name="Moreno L."/>
            <person name="De Vries M."/>
            <person name="Munoz J.F."/>
            <person name="Stielow J.B."/>
        </authorList>
    </citation>
    <scope>NUCLEOTIDE SEQUENCE [LARGE SCALE GENOMIC DNA]</scope>
    <source>
        <strain evidence="2 3">EI222</strain>
    </source>
</reference>
<name>A0A1J9QNY2_9EURO</name>
<dbReference type="Pfam" id="PF11917">
    <property type="entry name" value="DUF3435"/>
    <property type="match status" value="1"/>
</dbReference>
<feature type="compositionally biased region" description="Basic residues" evidence="1">
    <location>
        <begin position="171"/>
        <end position="181"/>
    </location>
</feature>
<proteinExistence type="predicted"/>
<evidence type="ECO:0000313" key="3">
    <source>
        <dbReference type="Proteomes" id="UP000242791"/>
    </source>
</evidence>
<sequence>WHRDRRYRFRSRLRVCCLELRDAQKATVEQNPELQKIIQKSDRAKHRVLQTNSPKAIEKFERQKDNVKKTRNCLLYKYREQVREEFDDEQAVIDIERQLSGEALDEEAMETLQEEQMLPVLISLLSKLLTGRHPDRWRRSYGDGTPESKPSGCTVVSLRADRAGVGGQRPPRSRSPPRKHPAVLMAGTIGPMRFLLTGGTMPSVPPRSTRRGLGVVLSVSRTPGHRTTGVSINTHVPRT</sequence>
<evidence type="ECO:0000313" key="2">
    <source>
        <dbReference type="EMBL" id="OJD21915.1"/>
    </source>
</evidence>
<organism evidence="2 3">
    <name type="scientific">Blastomyces percursus</name>
    <dbReference type="NCBI Taxonomy" id="1658174"/>
    <lineage>
        <taxon>Eukaryota</taxon>
        <taxon>Fungi</taxon>
        <taxon>Dikarya</taxon>
        <taxon>Ascomycota</taxon>
        <taxon>Pezizomycotina</taxon>
        <taxon>Eurotiomycetes</taxon>
        <taxon>Eurotiomycetidae</taxon>
        <taxon>Onygenales</taxon>
        <taxon>Ajellomycetaceae</taxon>
        <taxon>Blastomyces</taxon>
    </lineage>
</organism>
<dbReference type="EMBL" id="LGTZ01001237">
    <property type="protein sequence ID" value="OJD21915.1"/>
    <property type="molecule type" value="Genomic_DNA"/>
</dbReference>
<dbReference type="AlphaFoldDB" id="A0A1J9QNY2"/>
<evidence type="ECO:0000256" key="1">
    <source>
        <dbReference type="SAM" id="MobiDB-lite"/>
    </source>
</evidence>
<gene>
    <name evidence="2" type="ORF">ACJ73_06740</name>
</gene>